<evidence type="ECO:0000256" key="8">
    <source>
        <dbReference type="ARBA" id="ARBA00022898"/>
    </source>
</evidence>
<dbReference type="Proteomes" id="UP000799772">
    <property type="component" value="Unassembled WGS sequence"/>
</dbReference>
<organism evidence="13 14">
    <name type="scientific">Rhizodiscina lignyota</name>
    <dbReference type="NCBI Taxonomy" id="1504668"/>
    <lineage>
        <taxon>Eukaryota</taxon>
        <taxon>Fungi</taxon>
        <taxon>Dikarya</taxon>
        <taxon>Ascomycota</taxon>
        <taxon>Pezizomycotina</taxon>
        <taxon>Dothideomycetes</taxon>
        <taxon>Pleosporomycetidae</taxon>
        <taxon>Aulographales</taxon>
        <taxon>Rhizodiscinaceae</taxon>
        <taxon>Rhizodiscina</taxon>
    </lineage>
</organism>
<evidence type="ECO:0000256" key="2">
    <source>
        <dbReference type="ARBA" id="ARBA00004496"/>
    </source>
</evidence>
<dbReference type="PROSITE" id="PS00165">
    <property type="entry name" value="DEHYDRATASE_SER_THR"/>
    <property type="match status" value="1"/>
</dbReference>
<evidence type="ECO:0000313" key="13">
    <source>
        <dbReference type="EMBL" id="KAF2099218.1"/>
    </source>
</evidence>
<evidence type="ECO:0000259" key="12">
    <source>
        <dbReference type="Pfam" id="PF00291"/>
    </source>
</evidence>
<keyword evidence="8" id="KW-0663">Pyridoxal phosphate</keyword>
<proteinExistence type="inferred from homology"/>
<dbReference type="EC" id="4.3.1.17" evidence="5"/>
<protein>
    <recommendedName>
        <fullName evidence="5">L-serine ammonia-lyase</fullName>
        <ecNumber evidence="5">4.3.1.17</ecNumber>
    </recommendedName>
</protein>
<comment type="pathway">
    <text evidence="3">Carbohydrate biosynthesis; gluconeogenesis.</text>
</comment>
<dbReference type="GO" id="GO:0006094">
    <property type="term" value="P:gluconeogenesis"/>
    <property type="evidence" value="ECO:0007669"/>
    <property type="project" value="UniProtKB-KW"/>
</dbReference>
<dbReference type="GO" id="GO:0006567">
    <property type="term" value="P:L-threonine catabolic process"/>
    <property type="evidence" value="ECO:0007669"/>
    <property type="project" value="TreeGrafter"/>
</dbReference>
<feature type="region of interest" description="Disordered" evidence="11">
    <location>
        <begin position="54"/>
        <end position="77"/>
    </location>
</feature>
<comment type="subcellular location">
    <subcellularLocation>
        <location evidence="2">Cytoplasm</location>
    </subcellularLocation>
</comment>
<evidence type="ECO:0000256" key="5">
    <source>
        <dbReference type="ARBA" id="ARBA00012093"/>
    </source>
</evidence>
<comment type="catalytic activity">
    <reaction evidence="10">
        <text>L-serine = pyruvate + NH4(+)</text>
        <dbReference type="Rhea" id="RHEA:19169"/>
        <dbReference type="ChEBI" id="CHEBI:15361"/>
        <dbReference type="ChEBI" id="CHEBI:28938"/>
        <dbReference type="ChEBI" id="CHEBI:33384"/>
        <dbReference type="EC" id="4.3.1.17"/>
    </reaction>
</comment>
<dbReference type="AlphaFoldDB" id="A0A9P4IH66"/>
<dbReference type="GO" id="GO:0006565">
    <property type="term" value="P:L-serine catabolic process"/>
    <property type="evidence" value="ECO:0007669"/>
    <property type="project" value="TreeGrafter"/>
</dbReference>
<gene>
    <name evidence="13" type="ORF">NA57DRAFT_56832</name>
</gene>
<dbReference type="InterPro" id="IPR050147">
    <property type="entry name" value="Ser/Thr_Dehydratase"/>
</dbReference>
<comment type="similarity">
    <text evidence="4">Belongs to the serine/threonine dehydratase family.</text>
</comment>
<comment type="cofactor">
    <cofactor evidence="1">
        <name>pyridoxal 5'-phosphate</name>
        <dbReference type="ChEBI" id="CHEBI:597326"/>
    </cofactor>
</comment>
<dbReference type="Pfam" id="PF00291">
    <property type="entry name" value="PALP"/>
    <property type="match status" value="2"/>
</dbReference>
<accession>A0A9P4IH66</accession>
<sequence>MTKPWRETPLIESAALSRAAGCKVFMKLDNLQPSGSFKSRGIGNYLISHLARSKHPGELTPPSTNGTNTPVNDGDQPRTNAPAHFYCSSGGNAGLACATAAAQLHHPCTVVVPESTKQLMIDKIRAVGESDVIVHGASWQEADAFLREELLSKDPGGVYVPPFDAPDIWRGNATLVEELVKQLAQLSVAARTNSGVGGPETNGDFRTPMATDETVIPEPPDAIICSVGGGGLLNGIVQGITSPSLNPSTSSSPNVPSWASTPVIGTETLGADSMASSVAAGELITLPAIKSAATSLGARRVCQQTFDYATDPSLNIKSVVLTDDEAARACVRFANEERMMVELSCGVSIALCYDEKRRLETILRSLGRWRGEDTKVILEICGGSVVTVEMLETWRRAM</sequence>
<evidence type="ECO:0000256" key="1">
    <source>
        <dbReference type="ARBA" id="ARBA00001933"/>
    </source>
</evidence>
<feature type="domain" description="Tryptophan synthase beta chain-like PALP" evidence="12">
    <location>
        <begin position="217"/>
        <end position="359"/>
    </location>
</feature>
<keyword evidence="14" id="KW-1185">Reference proteome</keyword>
<name>A0A9P4IH66_9PEZI</name>
<dbReference type="InterPro" id="IPR001926">
    <property type="entry name" value="TrpB-like_PALP"/>
</dbReference>
<dbReference type="PANTHER" id="PTHR48078:SF2">
    <property type="entry name" value="CATABOLIC L-SERINE_THREONINE DEHYDRATASE"/>
    <property type="match status" value="1"/>
</dbReference>
<keyword evidence="6" id="KW-0312">Gluconeogenesis</keyword>
<dbReference type="EMBL" id="ML978126">
    <property type="protein sequence ID" value="KAF2099218.1"/>
    <property type="molecule type" value="Genomic_DNA"/>
</dbReference>
<comment type="caution">
    <text evidence="13">The sequence shown here is derived from an EMBL/GenBank/DDBJ whole genome shotgun (WGS) entry which is preliminary data.</text>
</comment>
<dbReference type="Gene3D" id="3.40.50.1100">
    <property type="match status" value="2"/>
</dbReference>
<dbReference type="GO" id="GO:0005737">
    <property type="term" value="C:cytoplasm"/>
    <property type="evidence" value="ECO:0007669"/>
    <property type="project" value="UniProtKB-SubCell"/>
</dbReference>
<dbReference type="GO" id="GO:0003941">
    <property type="term" value="F:L-serine ammonia-lyase activity"/>
    <property type="evidence" value="ECO:0007669"/>
    <property type="project" value="UniProtKB-EC"/>
</dbReference>
<evidence type="ECO:0000256" key="7">
    <source>
        <dbReference type="ARBA" id="ARBA00022490"/>
    </source>
</evidence>
<dbReference type="GO" id="GO:0030170">
    <property type="term" value="F:pyridoxal phosphate binding"/>
    <property type="evidence" value="ECO:0007669"/>
    <property type="project" value="InterPro"/>
</dbReference>
<keyword evidence="7" id="KW-0963">Cytoplasm</keyword>
<evidence type="ECO:0000256" key="4">
    <source>
        <dbReference type="ARBA" id="ARBA00010869"/>
    </source>
</evidence>
<reference evidence="13" key="1">
    <citation type="journal article" date="2020" name="Stud. Mycol.">
        <title>101 Dothideomycetes genomes: a test case for predicting lifestyles and emergence of pathogens.</title>
        <authorList>
            <person name="Haridas S."/>
            <person name="Albert R."/>
            <person name="Binder M."/>
            <person name="Bloem J."/>
            <person name="Labutti K."/>
            <person name="Salamov A."/>
            <person name="Andreopoulos B."/>
            <person name="Baker S."/>
            <person name="Barry K."/>
            <person name="Bills G."/>
            <person name="Bluhm B."/>
            <person name="Cannon C."/>
            <person name="Castanera R."/>
            <person name="Culley D."/>
            <person name="Daum C."/>
            <person name="Ezra D."/>
            <person name="Gonzalez J."/>
            <person name="Henrissat B."/>
            <person name="Kuo A."/>
            <person name="Liang C."/>
            <person name="Lipzen A."/>
            <person name="Lutzoni F."/>
            <person name="Magnuson J."/>
            <person name="Mondo S."/>
            <person name="Nolan M."/>
            <person name="Ohm R."/>
            <person name="Pangilinan J."/>
            <person name="Park H.-J."/>
            <person name="Ramirez L."/>
            <person name="Alfaro M."/>
            <person name="Sun H."/>
            <person name="Tritt A."/>
            <person name="Yoshinaga Y."/>
            <person name="Zwiers L.-H."/>
            <person name="Turgeon B."/>
            <person name="Goodwin S."/>
            <person name="Spatafora J."/>
            <person name="Crous P."/>
            <person name="Grigoriev I."/>
        </authorList>
    </citation>
    <scope>NUCLEOTIDE SEQUENCE</scope>
    <source>
        <strain evidence="13">CBS 133067</strain>
    </source>
</reference>
<dbReference type="PANTHER" id="PTHR48078">
    <property type="entry name" value="THREONINE DEHYDRATASE, MITOCHONDRIAL-RELATED"/>
    <property type="match status" value="1"/>
</dbReference>
<dbReference type="FunFam" id="3.40.50.1100:FF:000040">
    <property type="entry name" value="L-serine dehydratase, putative"/>
    <property type="match status" value="1"/>
</dbReference>
<evidence type="ECO:0000256" key="10">
    <source>
        <dbReference type="ARBA" id="ARBA00049406"/>
    </source>
</evidence>
<feature type="compositionally biased region" description="Polar residues" evidence="11">
    <location>
        <begin position="61"/>
        <end position="71"/>
    </location>
</feature>
<evidence type="ECO:0000313" key="14">
    <source>
        <dbReference type="Proteomes" id="UP000799772"/>
    </source>
</evidence>
<evidence type="ECO:0000256" key="6">
    <source>
        <dbReference type="ARBA" id="ARBA00022432"/>
    </source>
</evidence>
<evidence type="ECO:0000256" key="9">
    <source>
        <dbReference type="ARBA" id="ARBA00023239"/>
    </source>
</evidence>
<dbReference type="OrthoDB" id="7773036at2759"/>
<dbReference type="InterPro" id="IPR036052">
    <property type="entry name" value="TrpB-like_PALP_sf"/>
</dbReference>
<keyword evidence="9" id="KW-0456">Lyase</keyword>
<dbReference type="GO" id="GO:0004794">
    <property type="term" value="F:threonine deaminase activity"/>
    <property type="evidence" value="ECO:0007669"/>
    <property type="project" value="TreeGrafter"/>
</dbReference>
<dbReference type="InterPro" id="IPR000634">
    <property type="entry name" value="Ser/Thr_deHydtase_PyrdxlP-BS"/>
</dbReference>
<feature type="domain" description="Tryptophan synthase beta chain-like PALP" evidence="12">
    <location>
        <begin position="4"/>
        <end position="185"/>
    </location>
</feature>
<dbReference type="GO" id="GO:0009097">
    <property type="term" value="P:isoleucine biosynthetic process"/>
    <property type="evidence" value="ECO:0007669"/>
    <property type="project" value="TreeGrafter"/>
</dbReference>
<dbReference type="SUPFAM" id="SSF53686">
    <property type="entry name" value="Tryptophan synthase beta subunit-like PLP-dependent enzymes"/>
    <property type="match status" value="1"/>
</dbReference>
<evidence type="ECO:0000256" key="11">
    <source>
        <dbReference type="SAM" id="MobiDB-lite"/>
    </source>
</evidence>
<evidence type="ECO:0000256" key="3">
    <source>
        <dbReference type="ARBA" id="ARBA00004742"/>
    </source>
</evidence>